<evidence type="ECO:0000256" key="1">
    <source>
        <dbReference type="ARBA" id="ARBA00004502"/>
    </source>
</evidence>
<dbReference type="GO" id="GO:0019915">
    <property type="term" value="P:lipid storage"/>
    <property type="evidence" value="ECO:0007669"/>
    <property type="project" value="InterPro"/>
</dbReference>
<evidence type="ECO:0000256" key="2">
    <source>
        <dbReference type="ARBA" id="ARBA00008300"/>
    </source>
</evidence>
<proteinExistence type="inferred from homology"/>
<dbReference type="PANTHER" id="PTHR13390">
    <property type="entry name" value="LIPASE"/>
    <property type="match status" value="1"/>
</dbReference>
<keyword evidence="6" id="KW-0812">Transmembrane</keyword>
<feature type="transmembrane region" description="Helical" evidence="6">
    <location>
        <begin position="191"/>
        <end position="213"/>
    </location>
</feature>
<keyword evidence="3" id="KW-0551">Lipid droplet</keyword>
<dbReference type="Pfam" id="PF10230">
    <property type="entry name" value="LIDHydrolase"/>
    <property type="match status" value="1"/>
</dbReference>
<comment type="similarity">
    <text evidence="2">Belongs to the AB hydrolase superfamily. LDAH family.</text>
</comment>
<evidence type="ECO:0000313" key="8">
    <source>
        <dbReference type="Proteomes" id="UP000327118"/>
    </source>
</evidence>
<protein>
    <recommendedName>
        <fullName evidence="9">Alpha/Beta hydrolase protein</fullName>
    </recommendedName>
</protein>
<sequence length="343" mass="37810">MSSHRQPHISTDSFFHPSTASDPSLSPTTIYMISGNPGLIGYYHSFLSILTEKLNPPTAQQTPKTPPFQIYGHSLGGFELTKTPASKPKYYDLEEQICFVQQKLEDFLADVSGSSEQTQPPTNSLVPASRPKVILIGHSVGSYIAMEILRRHRERSMNGTTSSSVDFDIIGGVMLFPTVVDIAKSPSGQKLTLAVVVGVLVRILTALIPGGLLRALIRFYMGSPQDNMVDTTAAFLESDYGVQQALHMAADEMRTITSDRWSDDVWGMSAVKDPVTRLFFYFGRNDHWVAERTRDEVIELRGRTDGGPKMIVCEEGLPHAFVLKNSEAVAKKVADMVLDIVSD</sequence>
<evidence type="ECO:0000313" key="7">
    <source>
        <dbReference type="EMBL" id="KAE8349145.1"/>
    </source>
</evidence>
<dbReference type="SUPFAM" id="SSF53474">
    <property type="entry name" value="alpha/beta-Hydrolases"/>
    <property type="match status" value="1"/>
</dbReference>
<dbReference type="InterPro" id="IPR029058">
    <property type="entry name" value="AB_hydrolase_fold"/>
</dbReference>
<dbReference type="EMBL" id="ML739341">
    <property type="protein sequence ID" value="KAE8349145.1"/>
    <property type="molecule type" value="Genomic_DNA"/>
</dbReference>
<comment type="subcellular location">
    <subcellularLocation>
        <location evidence="1">Lipid droplet</location>
    </subcellularLocation>
</comment>
<keyword evidence="8" id="KW-1185">Reference proteome</keyword>
<dbReference type="Gene3D" id="3.40.50.1820">
    <property type="entry name" value="alpha/beta hydrolase"/>
    <property type="match status" value="1"/>
</dbReference>
<organism evidence="7 8">
    <name type="scientific">Aspergillus coremiiformis</name>
    <dbReference type="NCBI Taxonomy" id="138285"/>
    <lineage>
        <taxon>Eukaryota</taxon>
        <taxon>Fungi</taxon>
        <taxon>Dikarya</taxon>
        <taxon>Ascomycota</taxon>
        <taxon>Pezizomycotina</taxon>
        <taxon>Eurotiomycetes</taxon>
        <taxon>Eurotiomycetidae</taxon>
        <taxon>Eurotiales</taxon>
        <taxon>Aspergillaceae</taxon>
        <taxon>Aspergillus</taxon>
        <taxon>Aspergillus subgen. Circumdati</taxon>
    </lineage>
</organism>
<dbReference type="PANTHER" id="PTHR13390:SF0">
    <property type="entry name" value="LIPID DROPLET-ASSOCIATED HYDROLASE"/>
    <property type="match status" value="1"/>
</dbReference>
<evidence type="ECO:0000256" key="4">
    <source>
        <dbReference type="ARBA" id="ARBA00022801"/>
    </source>
</evidence>
<feature type="region of interest" description="Disordered" evidence="5">
    <location>
        <begin position="1"/>
        <end position="20"/>
    </location>
</feature>
<keyword evidence="6" id="KW-0472">Membrane</keyword>
<dbReference type="GO" id="GO:0005811">
    <property type="term" value="C:lipid droplet"/>
    <property type="evidence" value="ECO:0007669"/>
    <property type="project" value="UniProtKB-SubCell"/>
</dbReference>
<evidence type="ECO:0000256" key="5">
    <source>
        <dbReference type="SAM" id="MobiDB-lite"/>
    </source>
</evidence>
<reference evidence="8" key="1">
    <citation type="submission" date="2019-04" db="EMBL/GenBank/DDBJ databases">
        <title>Friends and foes A comparative genomics studyof 23 Aspergillus species from section Flavi.</title>
        <authorList>
            <consortium name="DOE Joint Genome Institute"/>
            <person name="Kjaerbolling I."/>
            <person name="Vesth T."/>
            <person name="Frisvad J.C."/>
            <person name="Nybo J.L."/>
            <person name="Theobald S."/>
            <person name="Kildgaard S."/>
            <person name="Isbrandt T."/>
            <person name="Kuo A."/>
            <person name="Sato A."/>
            <person name="Lyhne E.K."/>
            <person name="Kogle M.E."/>
            <person name="Wiebenga A."/>
            <person name="Kun R.S."/>
            <person name="Lubbers R.J."/>
            <person name="Makela M.R."/>
            <person name="Barry K."/>
            <person name="Chovatia M."/>
            <person name="Clum A."/>
            <person name="Daum C."/>
            <person name="Haridas S."/>
            <person name="He G."/>
            <person name="LaButti K."/>
            <person name="Lipzen A."/>
            <person name="Mondo S."/>
            <person name="Riley R."/>
            <person name="Salamov A."/>
            <person name="Simmons B.A."/>
            <person name="Magnuson J.K."/>
            <person name="Henrissat B."/>
            <person name="Mortensen U.H."/>
            <person name="Larsen T.O."/>
            <person name="Devries R.P."/>
            <person name="Grigoriev I.V."/>
            <person name="Machida M."/>
            <person name="Baker S.E."/>
            <person name="Andersen M.R."/>
        </authorList>
    </citation>
    <scope>NUCLEOTIDE SEQUENCE [LARGE SCALE GENOMIC DNA]</scope>
    <source>
        <strain evidence="8">CBS 553.77</strain>
    </source>
</reference>
<evidence type="ECO:0000256" key="6">
    <source>
        <dbReference type="SAM" id="Phobius"/>
    </source>
</evidence>
<dbReference type="AlphaFoldDB" id="A0A5N6YUH4"/>
<dbReference type="OrthoDB" id="448051at2759"/>
<dbReference type="Proteomes" id="UP000327118">
    <property type="component" value="Unassembled WGS sequence"/>
</dbReference>
<accession>A0A5N6YUH4</accession>
<keyword evidence="4" id="KW-0378">Hydrolase</keyword>
<dbReference type="GO" id="GO:0016298">
    <property type="term" value="F:lipase activity"/>
    <property type="evidence" value="ECO:0007669"/>
    <property type="project" value="InterPro"/>
</dbReference>
<name>A0A5N6YUH4_9EURO</name>
<dbReference type="InterPro" id="IPR019363">
    <property type="entry name" value="LDAH"/>
</dbReference>
<keyword evidence="6" id="KW-1133">Transmembrane helix</keyword>
<gene>
    <name evidence="7" type="ORF">BDV28DRAFT_160742</name>
</gene>
<evidence type="ECO:0008006" key="9">
    <source>
        <dbReference type="Google" id="ProtNLM"/>
    </source>
</evidence>
<evidence type="ECO:0000256" key="3">
    <source>
        <dbReference type="ARBA" id="ARBA00022677"/>
    </source>
</evidence>